<dbReference type="InterPro" id="IPR052943">
    <property type="entry name" value="TMTC_O-mannosyl-trnsfr"/>
</dbReference>
<dbReference type="Pfam" id="PF14559">
    <property type="entry name" value="TPR_19"/>
    <property type="match status" value="1"/>
</dbReference>
<keyword evidence="1" id="KW-0677">Repeat</keyword>
<dbReference type="InterPro" id="IPR013105">
    <property type="entry name" value="TPR_2"/>
</dbReference>
<name>A0A6S7C2A0_9BURK</name>
<dbReference type="Gene3D" id="3.40.50.2000">
    <property type="entry name" value="Glycogen Phosphorylase B"/>
    <property type="match status" value="1"/>
</dbReference>
<sequence length="636" mass="68589">MGPTADRAAPPLTVREAIALAHTHWNAGQAAQAEDLCLRVLDAVPDQPDARHLLGLIAHAYGHPALALAHLRAACQSHAAPAVYCSNLAEVCRQQGRLDEAEAAARRAVAADPGLAEGWNNLGIILQEAGQLAASLDCLQRVAALLPDSAQAHNNLGNTCKRLGDNPQALAHYRRALELDPDYAQALSNMAVALGDEGRHEAALAAIRRAIEIDPLLPQAHLNLAALERARPRPGQARAIPGGAPAPAAPPDEHALGEAEALLREGRYAQAETLLRDALAQAGRHVALLRLLVQALRPQGKLREARDALEHVLRAEPGDTGSRFELAEVLLTEGDFDAGWREYRYRYHLAHTAALARHVQKPRWDGRPIPGQTLLLHDEQGYGDTFQFLQLVALARARSGARIVLEVKEPCHALARRSDGIDEVIVAGSPPPPFDLHCELMSLPLALGLRLDDLPVRTAYLRADPARVARWRARLADLPRPLVGLAWAGRPTHPRDAQRSLALADMAPLAQPGVTFIGLQVGEASAQAASPPPGLNLVPLGQDIHDFDDTAAILTLLDVLVSVDSSPVHLAGALGCPAWALLPFASDWRWLRERRDSPWYPSVRLFRQSAPDAWQPVLEEVAVALRALQAARSAAE</sequence>
<gene>
    <name evidence="4" type="primary">bepA_1</name>
    <name evidence="4" type="ORF">LMG26841_00823</name>
</gene>
<dbReference type="PROSITE" id="PS50005">
    <property type="entry name" value="TPR"/>
    <property type="match status" value="3"/>
</dbReference>
<feature type="repeat" description="TPR" evidence="3">
    <location>
        <begin position="116"/>
        <end position="149"/>
    </location>
</feature>
<dbReference type="Pfam" id="PF13181">
    <property type="entry name" value="TPR_8"/>
    <property type="match status" value="1"/>
</dbReference>
<proteinExistence type="predicted"/>
<evidence type="ECO:0000256" key="2">
    <source>
        <dbReference type="ARBA" id="ARBA00022803"/>
    </source>
</evidence>
<dbReference type="AlphaFoldDB" id="A0A6S7C2A0"/>
<feature type="repeat" description="TPR" evidence="3">
    <location>
        <begin position="184"/>
        <end position="217"/>
    </location>
</feature>
<organism evidence="4 5">
    <name type="scientific">Achromobacter dolens</name>
    <dbReference type="NCBI Taxonomy" id="1287738"/>
    <lineage>
        <taxon>Bacteria</taxon>
        <taxon>Pseudomonadati</taxon>
        <taxon>Pseudomonadota</taxon>
        <taxon>Betaproteobacteria</taxon>
        <taxon>Burkholderiales</taxon>
        <taxon>Alcaligenaceae</taxon>
        <taxon>Achromobacter</taxon>
    </lineage>
</organism>
<evidence type="ECO:0000256" key="1">
    <source>
        <dbReference type="ARBA" id="ARBA00022737"/>
    </source>
</evidence>
<dbReference type="Gene3D" id="1.25.40.10">
    <property type="entry name" value="Tetratricopeptide repeat domain"/>
    <property type="match status" value="2"/>
</dbReference>
<accession>A0A6S7C2A0</accession>
<dbReference type="GO" id="GO:0042802">
    <property type="term" value="F:identical protein binding"/>
    <property type="evidence" value="ECO:0007669"/>
    <property type="project" value="InterPro"/>
</dbReference>
<keyword evidence="4" id="KW-0645">Protease</keyword>
<keyword evidence="2 3" id="KW-0802">TPR repeat</keyword>
<dbReference type="Proteomes" id="UP000494272">
    <property type="component" value="Unassembled WGS sequence"/>
</dbReference>
<dbReference type="GO" id="GO:0006508">
    <property type="term" value="P:proteolysis"/>
    <property type="evidence" value="ECO:0007669"/>
    <property type="project" value="UniProtKB-KW"/>
</dbReference>
<evidence type="ECO:0000313" key="5">
    <source>
        <dbReference type="Proteomes" id="UP000494272"/>
    </source>
</evidence>
<dbReference type="Pfam" id="PF13432">
    <property type="entry name" value="TPR_16"/>
    <property type="match status" value="1"/>
</dbReference>
<dbReference type="PANTHER" id="PTHR44809">
    <property type="match status" value="1"/>
</dbReference>
<dbReference type="Pfam" id="PF13424">
    <property type="entry name" value="TPR_12"/>
    <property type="match status" value="1"/>
</dbReference>
<dbReference type="InterPro" id="IPR011990">
    <property type="entry name" value="TPR-like_helical_dom_sf"/>
</dbReference>
<dbReference type="PROSITE" id="PS50293">
    <property type="entry name" value="TPR_REGION"/>
    <property type="match status" value="1"/>
</dbReference>
<dbReference type="RefSeq" id="WP_175166767.1">
    <property type="nucleotide sequence ID" value="NZ_CADIKW010000001.1"/>
</dbReference>
<dbReference type="InterPro" id="IPR019734">
    <property type="entry name" value="TPR_rpt"/>
</dbReference>
<dbReference type="PANTHER" id="PTHR44809:SF1">
    <property type="entry name" value="PROTEIN O-MANNOSYL-TRANSFERASE TMTC1"/>
    <property type="match status" value="1"/>
</dbReference>
<evidence type="ECO:0000256" key="3">
    <source>
        <dbReference type="PROSITE-ProRule" id="PRU00339"/>
    </source>
</evidence>
<dbReference type="Pfam" id="PF07719">
    <property type="entry name" value="TPR_2"/>
    <property type="match status" value="1"/>
</dbReference>
<dbReference type="SMART" id="SM00028">
    <property type="entry name" value="TPR"/>
    <property type="match status" value="8"/>
</dbReference>
<dbReference type="GO" id="GO:0008233">
    <property type="term" value="F:peptidase activity"/>
    <property type="evidence" value="ECO:0007669"/>
    <property type="project" value="UniProtKB-KW"/>
</dbReference>
<reference evidence="4 5" key="1">
    <citation type="submission" date="2020-04" db="EMBL/GenBank/DDBJ databases">
        <authorList>
            <person name="De Canck E."/>
        </authorList>
    </citation>
    <scope>NUCLEOTIDE SEQUENCE [LARGE SCALE GENOMIC DNA]</scope>
    <source>
        <strain evidence="4 5">LMG 26841</strain>
    </source>
</reference>
<keyword evidence="5" id="KW-1185">Reference proteome</keyword>
<dbReference type="EMBL" id="CADIKW010000001">
    <property type="protein sequence ID" value="CAB3828260.1"/>
    <property type="molecule type" value="Genomic_DNA"/>
</dbReference>
<protein>
    <submittedName>
        <fullName evidence="4">Beta-barrel assembly-enhancing protease</fullName>
        <ecNumber evidence="4">3.4.-.-</ecNumber>
    </submittedName>
</protein>
<feature type="repeat" description="TPR" evidence="3">
    <location>
        <begin position="150"/>
        <end position="183"/>
    </location>
</feature>
<dbReference type="GeneID" id="94354366"/>
<keyword evidence="4" id="KW-0378">Hydrolase</keyword>
<evidence type="ECO:0000313" key="4">
    <source>
        <dbReference type="EMBL" id="CAB3828260.1"/>
    </source>
</evidence>
<dbReference type="SUPFAM" id="SSF53756">
    <property type="entry name" value="UDP-Glycosyltransferase/glycogen phosphorylase"/>
    <property type="match status" value="1"/>
</dbReference>
<dbReference type="SUPFAM" id="SSF48452">
    <property type="entry name" value="TPR-like"/>
    <property type="match status" value="2"/>
</dbReference>
<dbReference type="EC" id="3.4.-.-" evidence="4"/>